<accession>A0A974PV28</accession>
<protein>
    <submittedName>
        <fullName evidence="1">Uncharacterized protein</fullName>
    </submittedName>
</protein>
<dbReference type="AlphaFoldDB" id="A0A974PV28"/>
<dbReference type="EMBL" id="CP063364">
    <property type="protein sequence ID" value="QRG10066.1"/>
    <property type="molecule type" value="Genomic_DNA"/>
</dbReference>
<keyword evidence="2" id="KW-1185">Reference proteome</keyword>
<keyword evidence="1" id="KW-0614">Plasmid</keyword>
<evidence type="ECO:0000313" key="1">
    <source>
        <dbReference type="EMBL" id="QRG10066.1"/>
    </source>
</evidence>
<dbReference type="KEGG" id="xdi:EZH22_30530"/>
<proteinExistence type="predicted"/>
<sequence>MMHVTFEHFAATFHDASERGAFQRTPGPATARADSLGRGLLALGRQAHRCGIELSPIDYLELRHMENLLWFGVLRTRQGLRIELERSERPRFLAPVQALQSYVLDLPSHRTCPLEQPHPADGRLDAHFRRVIAGDSVEVSPWALRAAASFVICQCVRTEIEERVQVARVQVCEQHAYGAATLIEKLRYSEILYAMPRGRC</sequence>
<gene>
    <name evidence="1" type="ORF">EZH22_30530</name>
</gene>
<reference evidence="1 2" key="1">
    <citation type="submission" date="2020-10" db="EMBL/GenBank/DDBJ databases">
        <title>Degradation of 1,4-Dioxane by Xanthobacter sp. YN2, via a Novel Group-2 Soluble Di-Iron Monooxygenase.</title>
        <authorList>
            <person name="Ma F."/>
            <person name="Wang Y."/>
            <person name="Yang J."/>
            <person name="Guo H."/>
            <person name="Su D."/>
            <person name="Yu L."/>
        </authorList>
    </citation>
    <scope>NUCLEOTIDE SEQUENCE [LARGE SCALE GENOMIC DNA]</scope>
    <source>
        <strain evidence="1 2">YN2</strain>
        <plasmid evidence="1 2">unnamed2</plasmid>
    </source>
</reference>
<dbReference type="Proteomes" id="UP000596427">
    <property type="component" value="Plasmid unnamed2"/>
</dbReference>
<geneLocation type="plasmid" evidence="1 2">
    <name>unnamed2</name>
</geneLocation>
<evidence type="ECO:0000313" key="2">
    <source>
        <dbReference type="Proteomes" id="UP000596427"/>
    </source>
</evidence>
<dbReference type="RefSeq" id="WP_203196947.1">
    <property type="nucleotide sequence ID" value="NZ_CP063364.1"/>
</dbReference>
<name>A0A974PV28_9HYPH</name>
<organism evidence="1 2">
    <name type="scientific">Xanthobacter dioxanivorans</name>
    <dbReference type="NCBI Taxonomy" id="2528964"/>
    <lineage>
        <taxon>Bacteria</taxon>
        <taxon>Pseudomonadati</taxon>
        <taxon>Pseudomonadota</taxon>
        <taxon>Alphaproteobacteria</taxon>
        <taxon>Hyphomicrobiales</taxon>
        <taxon>Xanthobacteraceae</taxon>
        <taxon>Xanthobacter</taxon>
    </lineage>
</organism>